<name>A0A6H0XY09_9PEZI</name>
<sequence>MIQHATYFEGCQQDVSDNIFIDPTGNEYQCSKTPLTPDDTNQLSTCPIDKDQLYSGAWSIIVASNNGNAAPIAFERDFSLIVGIPSTITVYPTVTITSTATPTMTNSITTTSTGTTTATNTVTLPSITIRPTTTVIPTEITTTSTTTTKTHTSTAFTAEPLVTIVTYTKTCSLAPSQSTPDPAASVSPSLLAKRGAIPTGGAESFARNVYDPILDDLRMNKTAWLESRRQRLAAAHSLERRGLDRASVTTTETNPANFKTSTFVVPASVTSTITSMIEVTSFMTTYTTITVLAGATIESQSTVFAPTPTSTKITSTDATVTFTITQAPLITITVTTAPAASSSACKSLGGKLV</sequence>
<dbReference type="Proteomes" id="UP000503462">
    <property type="component" value="Chromosome 3"/>
</dbReference>
<proteinExistence type="predicted"/>
<dbReference type="EMBL" id="CP051141">
    <property type="protein sequence ID" value="QIW99477.1"/>
    <property type="molecule type" value="Genomic_DNA"/>
</dbReference>
<accession>A0A6H0XY09</accession>
<keyword evidence="2" id="KW-1185">Reference proteome</keyword>
<dbReference type="AlphaFoldDB" id="A0A6H0XY09"/>
<dbReference type="OrthoDB" id="3937708at2759"/>
<evidence type="ECO:0000313" key="2">
    <source>
        <dbReference type="Proteomes" id="UP000503462"/>
    </source>
</evidence>
<reference evidence="1 2" key="1">
    <citation type="journal article" date="2016" name="Sci. Rep.">
        <title>Peltaster fructicola genome reveals evolution from an invasive phytopathogen to an ectophytic parasite.</title>
        <authorList>
            <person name="Xu C."/>
            <person name="Chen H."/>
            <person name="Gleason M.L."/>
            <person name="Xu J.R."/>
            <person name="Liu H."/>
            <person name="Zhang R."/>
            <person name="Sun G."/>
        </authorList>
    </citation>
    <scope>NUCLEOTIDE SEQUENCE [LARGE SCALE GENOMIC DNA]</scope>
    <source>
        <strain evidence="1 2">LNHT1506</strain>
    </source>
</reference>
<evidence type="ECO:0000313" key="1">
    <source>
        <dbReference type="EMBL" id="QIW99477.1"/>
    </source>
</evidence>
<organism evidence="1 2">
    <name type="scientific">Peltaster fructicola</name>
    <dbReference type="NCBI Taxonomy" id="286661"/>
    <lineage>
        <taxon>Eukaryota</taxon>
        <taxon>Fungi</taxon>
        <taxon>Dikarya</taxon>
        <taxon>Ascomycota</taxon>
        <taxon>Pezizomycotina</taxon>
        <taxon>Dothideomycetes</taxon>
        <taxon>Dothideomycetes incertae sedis</taxon>
        <taxon>Peltaster</taxon>
    </lineage>
</organism>
<gene>
    <name evidence="1" type="ORF">AMS68_004995</name>
</gene>
<protein>
    <submittedName>
        <fullName evidence="1">Uncharacterized protein</fullName>
    </submittedName>
</protein>